<reference evidence="1" key="1">
    <citation type="submission" date="2020-11" db="EMBL/GenBank/DDBJ databases">
        <title>Isolation and identification of active actinomycetes.</title>
        <authorList>
            <person name="Sun X."/>
        </authorList>
    </citation>
    <scope>NUCLEOTIDE SEQUENCE</scope>
    <source>
        <strain evidence="1">NEAU-A11</strain>
    </source>
</reference>
<sequence>MHEEIRARWAWVSRYASLGFSLIFVKGREATDMLRALGGDPADAEVMTMLEAGAEFGAELPVVRTGTIPRWGFVFEQFGRLGSDQDLIRELSVGTQVVSMLRTADGTSVFTLIEDGEVVTSFDPLMPMWRRGADPDRFAEAMVQVGLVRDGSVDPEVDVVTATLALATLELGIMLDGAAVEGPLLSVEISAEGSWMDD</sequence>
<dbReference type="EMBL" id="JADQTO010000043">
    <property type="protein sequence ID" value="MBG0568700.1"/>
    <property type="molecule type" value="Genomic_DNA"/>
</dbReference>
<evidence type="ECO:0000313" key="1">
    <source>
        <dbReference type="EMBL" id="MBG0568700.1"/>
    </source>
</evidence>
<evidence type="ECO:0000313" key="2">
    <source>
        <dbReference type="Proteomes" id="UP000598146"/>
    </source>
</evidence>
<accession>A0A931CF19</accession>
<dbReference type="InterPro" id="IPR045592">
    <property type="entry name" value="DUF6461"/>
</dbReference>
<dbReference type="RefSeq" id="WP_196420471.1">
    <property type="nucleotide sequence ID" value="NZ_JADQTO010000043.1"/>
</dbReference>
<gene>
    <name evidence="1" type="ORF">I4J89_45520</name>
</gene>
<dbReference type="AlphaFoldDB" id="A0A931CF19"/>
<proteinExistence type="predicted"/>
<dbReference type="Proteomes" id="UP000598146">
    <property type="component" value="Unassembled WGS sequence"/>
</dbReference>
<dbReference type="Pfam" id="PF20062">
    <property type="entry name" value="DUF6461"/>
    <property type="match status" value="1"/>
</dbReference>
<name>A0A931CF19_9ACTN</name>
<comment type="caution">
    <text evidence="1">The sequence shown here is derived from an EMBL/GenBank/DDBJ whole genome shotgun (WGS) entry which is preliminary data.</text>
</comment>
<organism evidence="1 2">
    <name type="scientific">Actinoplanes aureus</name>
    <dbReference type="NCBI Taxonomy" id="2792083"/>
    <lineage>
        <taxon>Bacteria</taxon>
        <taxon>Bacillati</taxon>
        <taxon>Actinomycetota</taxon>
        <taxon>Actinomycetes</taxon>
        <taxon>Micromonosporales</taxon>
        <taxon>Micromonosporaceae</taxon>
        <taxon>Actinoplanes</taxon>
    </lineage>
</organism>
<protein>
    <submittedName>
        <fullName evidence="1">Uncharacterized protein</fullName>
    </submittedName>
</protein>
<keyword evidence="2" id="KW-1185">Reference proteome</keyword>